<dbReference type="PANTHER" id="PTHR45436">
    <property type="entry name" value="SENSOR HISTIDINE KINASE YKOH"/>
    <property type="match status" value="1"/>
</dbReference>
<protein>
    <recommendedName>
        <fullName evidence="3">histidine kinase</fullName>
        <ecNumber evidence="3">2.7.13.3</ecNumber>
    </recommendedName>
</protein>
<dbReference type="CDD" id="cd06225">
    <property type="entry name" value="HAMP"/>
    <property type="match status" value="1"/>
</dbReference>
<evidence type="ECO:0000256" key="2">
    <source>
        <dbReference type="ARBA" id="ARBA00004370"/>
    </source>
</evidence>
<dbReference type="PROSITE" id="PS50109">
    <property type="entry name" value="HIS_KIN"/>
    <property type="match status" value="1"/>
</dbReference>
<keyword evidence="7" id="KW-0418">Kinase</keyword>
<feature type="transmembrane region" description="Helical" evidence="10">
    <location>
        <begin position="147"/>
        <end position="174"/>
    </location>
</feature>
<dbReference type="Proteomes" id="UP001056937">
    <property type="component" value="Chromosome 1"/>
</dbReference>
<evidence type="ECO:0000256" key="8">
    <source>
        <dbReference type="ARBA" id="ARBA00022989"/>
    </source>
</evidence>
<evidence type="ECO:0000256" key="1">
    <source>
        <dbReference type="ARBA" id="ARBA00000085"/>
    </source>
</evidence>
<dbReference type="InterPro" id="IPR036097">
    <property type="entry name" value="HisK_dim/P_sf"/>
</dbReference>
<keyword evidence="6 10" id="KW-0812">Transmembrane</keyword>
<evidence type="ECO:0000259" key="12">
    <source>
        <dbReference type="PROSITE" id="PS50885"/>
    </source>
</evidence>
<evidence type="ECO:0000256" key="9">
    <source>
        <dbReference type="ARBA" id="ARBA00023012"/>
    </source>
</evidence>
<dbReference type="InterPro" id="IPR036890">
    <property type="entry name" value="HATPase_C_sf"/>
</dbReference>
<comment type="catalytic activity">
    <reaction evidence="1">
        <text>ATP + protein L-histidine = ADP + protein N-phospho-L-histidine.</text>
        <dbReference type="EC" id="2.7.13.3"/>
    </reaction>
</comment>
<keyword evidence="4" id="KW-0597">Phosphoprotein</keyword>
<keyword evidence="5" id="KW-0808">Transferase</keyword>
<dbReference type="CDD" id="cd00075">
    <property type="entry name" value="HATPase"/>
    <property type="match status" value="1"/>
</dbReference>
<dbReference type="Gene3D" id="3.30.565.10">
    <property type="entry name" value="Histidine kinase-like ATPase, C-terminal domain"/>
    <property type="match status" value="1"/>
</dbReference>
<evidence type="ECO:0000256" key="5">
    <source>
        <dbReference type="ARBA" id="ARBA00022679"/>
    </source>
</evidence>
<dbReference type="InterPro" id="IPR003660">
    <property type="entry name" value="HAMP_dom"/>
</dbReference>
<dbReference type="InterPro" id="IPR003594">
    <property type="entry name" value="HATPase_dom"/>
</dbReference>
<dbReference type="SUPFAM" id="SSF47384">
    <property type="entry name" value="Homodimeric domain of signal transducing histidine kinase"/>
    <property type="match status" value="1"/>
</dbReference>
<dbReference type="SMART" id="SM00304">
    <property type="entry name" value="HAMP"/>
    <property type="match status" value="1"/>
</dbReference>
<keyword evidence="14" id="KW-1185">Reference proteome</keyword>
<dbReference type="RefSeq" id="WP_252166335.1">
    <property type="nucleotide sequence ID" value="NZ_CP084930.1"/>
</dbReference>
<dbReference type="SMART" id="SM00387">
    <property type="entry name" value="HATPase_c"/>
    <property type="match status" value="1"/>
</dbReference>
<dbReference type="Gene3D" id="1.10.287.130">
    <property type="match status" value="1"/>
</dbReference>
<keyword evidence="8 10" id="KW-1133">Transmembrane helix</keyword>
<dbReference type="PROSITE" id="PS50885">
    <property type="entry name" value="HAMP"/>
    <property type="match status" value="1"/>
</dbReference>
<evidence type="ECO:0000313" key="14">
    <source>
        <dbReference type="Proteomes" id="UP001056937"/>
    </source>
</evidence>
<evidence type="ECO:0000256" key="7">
    <source>
        <dbReference type="ARBA" id="ARBA00022777"/>
    </source>
</evidence>
<name>A0ABY4X6P9_9SPHN</name>
<dbReference type="InterPro" id="IPR003661">
    <property type="entry name" value="HisK_dim/P_dom"/>
</dbReference>
<dbReference type="SUPFAM" id="SSF158472">
    <property type="entry name" value="HAMP domain-like"/>
    <property type="match status" value="1"/>
</dbReference>
<dbReference type="SMART" id="SM00388">
    <property type="entry name" value="HisKA"/>
    <property type="match status" value="1"/>
</dbReference>
<proteinExistence type="predicted"/>
<dbReference type="Pfam" id="PF02518">
    <property type="entry name" value="HATPase_c"/>
    <property type="match status" value="1"/>
</dbReference>
<gene>
    <name evidence="13" type="ORF">LHA26_14745</name>
</gene>
<sequence length="440" mass="47229">MIRSAAYRIAIVSSLAYAAATVTLGIAVYWAAHNGLRRQFDDRIKSELAALVDEYRLGGEGELRREIVQREAAAAASDLRYALFAPDGTRLVGNFLGRRPATGLQTLMVRDMAGEEDPQRALAADLRGGERLVVAADWDALEDSDRLILSLLAAACVAVGLIGAAGALLLGAYLRRRLSAISVAAEGIMAGDLAQRIVIGTRGDEFDRLSGVLNAMLDRIAELLENLRQVSGEIAHDLRTPLTQLRNQLETGLVHGADATMIERAIARVDEALALFAAILRLSEIESGRLAASFRVIDLSALAAEIGESYAPAVEDRGRTLHCAIEQIEPITGDRELVAQALVNLIENAQTHTPPGTAIRLALHERAGCIRLIVADDGPGVPAGDRKRIVTRFARLEESRSRPGHGLGLSLVAAIARAHRARLSIEDNAPGLRIAIEFAR</sequence>
<dbReference type="InterPro" id="IPR005467">
    <property type="entry name" value="His_kinase_dom"/>
</dbReference>
<evidence type="ECO:0000313" key="13">
    <source>
        <dbReference type="EMBL" id="USI72529.1"/>
    </source>
</evidence>
<dbReference type="PANTHER" id="PTHR45436:SF8">
    <property type="entry name" value="HISTIDINE KINASE"/>
    <property type="match status" value="1"/>
</dbReference>
<dbReference type="SUPFAM" id="SSF55874">
    <property type="entry name" value="ATPase domain of HSP90 chaperone/DNA topoisomerase II/histidine kinase"/>
    <property type="match status" value="1"/>
</dbReference>
<evidence type="ECO:0000256" key="10">
    <source>
        <dbReference type="SAM" id="Phobius"/>
    </source>
</evidence>
<dbReference type="InterPro" id="IPR050428">
    <property type="entry name" value="TCS_sensor_his_kinase"/>
</dbReference>
<feature type="domain" description="Histidine kinase" evidence="11">
    <location>
        <begin position="233"/>
        <end position="440"/>
    </location>
</feature>
<evidence type="ECO:0000256" key="3">
    <source>
        <dbReference type="ARBA" id="ARBA00012438"/>
    </source>
</evidence>
<evidence type="ECO:0000256" key="4">
    <source>
        <dbReference type="ARBA" id="ARBA00022553"/>
    </source>
</evidence>
<organism evidence="13 14">
    <name type="scientific">Sphingomonas morindae</name>
    <dbReference type="NCBI Taxonomy" id="1541170"/>
    <lineage>
        <taxon>Bacteria</taxon>
        <taxon>Pseudomonadati</taxon>
        <taxon>Pseudomonadota</taxon>
        <taxon>Alphaproteobacteria</taxon>
        <taxon>Sphingomonadales</taxon>
        <taxon>Sphingomonadaceae</taxon>
        <taxon>Sphingomonas</taxon>
    </lineage>
</organism>
<keyword evidence="10" id="KW-0472">Membrane</keyword>
<feature type="domain" description="HAMP" evidence="12">
    <location>
        <begin position="172"/>
        <end position="225"/>
    </location>
</feature>
<accession>A0ABY4X6P9</accession>
<dbReference type="Pfam" id="PF00672">
    <property type="entry name" value="HAMP"/>
    <property type="match status" value="1"/>
</dbReference>
<evidence type="ECO:0000259" key="11">
    <source>
        <dbReference type="PROSITE" id="PS50109"/>
    </source>
</evidence>
<evidence type="ECO:0000256" key="6">
    <source>
        <dbReference type="ARBA" id="ARBA00022692"/>
    </source>
</evidence>
<comment type="subcellular location">
    <subcellularLocation>
        <location evidence="2">Membrane</location>
    </subcellularLocation>
</comment>
<dbReference type="EMBL" id="CP084930">
    <property type="protein sequence ID" value="USI72529.1"/>
    <property type="molecule type" value="Genomic_DNA"/>
</dbReference>
<feature type="transmembrane region" description="Helical" evidence="10">
    <location>
        <begin position="7"/>
        <end position="32"/>
    </location>
</feature>
<dbReference type="EC" id="2.7.13.3" evidence="3"/>
<reference evidence="13" key="1">
    <citation type="journal article" date="2022" name="Toxins">
        <title>Genomic Analysis of Sphingopyxis sp. USTB-05 for Biodegrading Cyanobacterial Hepatotoxins.</title>
        <authorList>
            <person name="Liu C."/>
            <person name="Xu Q."/>
            <person name="Zhao Z."/>
            <person name="Zhang H."/>
            <person name="Liu X."/>
            <person name="Yin C."/>
            <person name="Liu Y."/>
            <person name="Yan H."/>
        </authorList>
    </citation>
    <scope>NUCLEOTIDE SEQUENCE</scope>
    <source>
        <strain evidence="13">NBD5</strain>
    </source>
</reference>
<keyword evidence="9" id="KW-0902">Two-component regulatory system</keyword>